<dbReference type="InterPro" id="IPR043504">
    <property type="entry name" value="Peptidase_S1_PA_chymotrypsin"/>
</dbReference>
<evidence type="ECO:0000313" key="7">
    <source>
        <dbReference type="Proteomes" id="UP001107558"/>
    </source>
</evidence>
<dbReference type="InterPro" id="IPR018114">
    <property type="entry name" value="TRYPSIN_HIS"/>
</dbReference>
<comment type="similarity">
    <text evidence="3">Belongs to the peptidase S1 family. CLIP subfamily.</text>
</comment>
<keyword evidence="7" id="KW-1185">Reference proteome</keyword>
<comment type="caution">
    <text evidence="6">The sequence shown here is derived from an EMBL/GenBank/DDBJ whole genome shotgun (WGS) entry which is preliminary data.</text>
</comment>
<evidence type="ECO:0000256" key="3">
    <source>
        <dbReference type="ARBA" id="ARBA00024195"/>
    </source>
</evidence>
<keyword evidence="4" id="KW-0732">Signal</keyword>
<dbReference type="GO" id="GO:0006508">
    <property type="term" value="P:proteolysis"/>
    <property type="evidence" value="ECO:0007669"/>
    <property type="project" value="InterPro"/>
</dbReference>
<dbReference type="PANTHER" id="PTHR24256">
    <property type="entry name" value="TRYPTASE-RELATED"/>
    <property type="match status" value="1"/>
</dbReference>
<dbReference type="OrthoDB" id="5565075at2759"/>
<feature type="domain" description="Peptidase S1" evidence="5">
    <location>
        <begin position="19"/>
        <end position="254"/>
    </location>
</feature>
<dbReference type="Gene3D" id="2.40.10.10">
    <property type="entry name" value="Trypsin-like serine proteases"/>
    <property type="match status" value="1"/>
</dbReference>
<dbReference type="SUPFAM" id="SSF50494">
    <property type="entry name" value="Trypsin-like serine proteases"/>
    <property type="match status" value="1"/>
</dbReference>
<evidence type="ECO:0000259" key="5">
    <source>
        <dbReference type="PROSITE" id="PS50240"/>
    </source>
</evidence>
<dbReference type="Pfam" id="PF00089">
    <property type="entry name" value="Trypsin"/>
    <property type="match status" value="1"/>
</dbReference>
<sequence>MKLITTVVFCVLVSYSYAIHNGQVVQPNSIPYQVLLLVKRGDKTSKCGGSLVKPDRVLTAAHCLKDRDSVEVIVGAHKIHDRREKTRQSQTVEPSNLFPHPTWAPGKGHDVGIVKLPEPFELNEYVDTIKLPYGLDDESFNGEIAKIAGWGEIDDNPRDHVGPLRAVENPIISNHDCRKHHVKIDSGNLCLSEKGGRRTCSGDSGGPLVVRFNGEIIQVGLTSKGDSHGCDTVAPSIFTRVTSYLDNFIDKHLSE</sequence>
<dbReference type="SMART" id="SM00020">
    <property type="entry name" value="Tryp_SPc"/>
    <property type="match status" value="1"/>
</dbReference>
<dbReference type="PRINTS" id="PR00722">
    <property type="entry name" value="CHYMOTRYPSIN"/>
</dbReference>
<keyword evidence="1" id="KW-1015">Disulfide bond</keyword>
<feature type="chain" id="PRO_5039914736" description="Peptidase S1 domain-containing protein" evidence="4">
    <location>
        <begin position="19"/>
        <end position="255"/>
    </location>
</feature>
<dbReference type="InterPro" id="IPR051487">
    <property type="entry name" value="Ser/Thr_Proteases_Immune/Dev"/>
</dbReference>
<name>A0A9J6BZS4_POLVA</name>
<gene>
    <name evidence="6" type="ORF">PVAND_005004</name>
</gene>
<dbReference type="InterPro" id="IPR001254">
    <property type="entry name" value="Trypsin_dom"/>
</dbReference>
<dbReference type="InterPro" id="IPR001314">
    <property type="entry name" value="Peptidase_S1A"/>
</dbReference>
<evidence type="ECO:0000256" key="1">
    <source>
        <dbReference type="ARBA" id="ARBA00023157"/>
    </source>
</evidence>
<keyword evidence="2" id="KW-0325">Glycoprotein</keyword>
<dbReference type="InterPro" id="IPR009003">
    <property type="entry name" value="Peptidase_S1_PA"/>
</dbReference>
<accession>A0A9J6BZS4</accession>
<dbReference type="FunFam" id="2.40.10.10:FF:000068">
    <property type="entry name" value="transmembrane protease serine 2"/>
    <property type="match status" value="1"/>
</dbReference>
<evidence type="ECO:0000256" key="2">
    <source>
        <dbReference type="ARBA" id="ARBA00023180"/>
    </source>
</evidence>
<evidence type="ECO:0000313" key="6">
    <source>
        <dbReference type="EMBL" id="KAG5675067.1"/>
    </source>
</evidence>
<evidence type="ECO:0000256" key="4">
    <source>
        <dbReference type="SAM" id="SignalP"/>
    </source>
</evidence>
<dbReference type="GO" id="GO:0004252">
    <property type="term" value="F:serine-type endopeptidase activity"/>
    <property type="evidence" value="ECO:0007669"/>
    <property type="project" value="InterPro"/>
</dbReference>
<dbReference type="PROSITE" id="PS00134">
    <property type="entry name" value="TRYPSIN_HIS"/>
    <property type="match status" value="1"/>
</dbReference>
<dbReference type="CDD" id="cd00190">
    <property type="entry name" value="Tryp_SPc"/>
    <property type="match status" value="1"/>
</dbReference>
<protein>
    <recommendedName>
        <fullName evidence="5">Peptidase S1 domain-containing protein</fullName>
    </recommendedName>
</protein>
<organism evidence="6 7">
    <name type="scientific">Polypedilum vanderplanki</name>
    <name type="common">Sleeping chironomid midge</name>
    <dbReference type="NCBI Taxonomy" id="319348"/>
    <lineage>
        <taxon>Eukaryota</taxon>
        <taxon>Metazoa</taxon>
        <taxon>Ecdysozoa</taxon>
        <taxon>Arthropoda</taxon>
        <taxon>Hexapoda</taxon>
        <taxon>Insecta</taxon>
        <taxon>Pterygota</taxon>
        <taxon>Neoptera</taxon>
        <taxon>Endopterygota</taxon>
        <taxon>Diptera</taxon>
        <taxon>Nematocera</taxon>
        <taxon>Chironomoidea</taxon>
        <taxon>Chironomidae</taxon>
        <taxon>Chironominae</taxon>
        <taxon>Polypedilum</taxon>
        <taxon>Polypedilum</taxon>
    </lineage>
</organism>
<dbReference type="PROSITE" id="PS50240">
    <property type="entry name" value="TRYPSIN_DOM"/>
    <property type="match status" value="1"/>
</dbReference>
<proteinExistence type="inferred from homology"/>
<dbReference type="EMBL" id="JADBJN010000002">
    <property type="protein sequence ID" value="KAG5675067.1"/>
    <property type="molecule type" value="Genomic_DNA"/>
</dbReference>
<feature type="signal peptide" evidence="4">
    <location>
        <begin position="1"/>
        <end position="18"/>
    </location>
</feature>
<reference evidence="6" key="1">
    <citation type="submission" date="2021-03" db="EMBL/GenBank/DDBJ databases">
        <title>Chromosome level genome of the anhydrobiotic midge Polypedilum vanderplanki.</title>
        <authorList>
            <person name="Yoshida Y."/>
            <person name="Kikawada T."/>
            <person name="Gusev O."/>
        </authorList>
    </citation>
    <scope>NUCLEOTIDE SEQUENCE</scope>
    <source>
        <strain evidence="6">NIAS01</strain>
        <tissue evidence="6">Whole body or cell culture</tissue>
    </source>
</reference>
<dbReference type="Proteomes" id="UP001107558">
    <property type="component" value="Chromosome 2"/>
</dbReference>
<dbReference type="AlphaFoldDB" id="A0A9J6BZS4"/>